<reference evidence="1 2" key="1">
    <citation type="submission" date="2014-01" db="EMBL/GenBank/DDBJ databases">
        <authorList>
            <person name="Dobos K."/>
            <person name="Lenaerts A."/>
            <person name="Ordway D."/>
            <person name="DeGroote M.A."/>
            <person name="Parker T."/>
            <person name="Sizemore C."/>
            <person name="Tallon L.J."/>
            <person name="Sadzewicz L.K."/>
            <person name="Sengamalay N."/>
            <person name="Fraser C.M."/>
            <person name="Hine E."/>
            <person name="Shefchek K.A."/>
            <person name="Das S.P."/>
            <person name="Tettelin H."/>
        </authorList>
    </citation>
    <scope>NUCLEOTIDE SEQUENCE [LARGE SCALE GENOMIC DNA]</scope>
    <source>
        <strain evidence="1 2">Harvey</strain>
    </source>
</reference>
<comment type="caution">
    <text evidence="1">The sequence shown here is derived from an EMBL/GenBank/DDBJ whole genome shotgun (WGS) entry which is preliminary data.</text>
</comment>
<dbReference type="EMBL" id="JAOL01000056">
    <property type="protein sequence ID" value="EUA93622.1"/>
    <property type="molecule type" value="Genomic_DNA"/>
</dbReference>
<accession>A0ABP3ARD6</accession>
<name>A0ABP3ARD6_MYCUL</name>
<organism evidence="1 2">
    <name type="scientific">Mycobacterium ulcerans str. Harvey</name>
    <dbReference type="NCBI Taxonomy" id="1299332"/>
    <lineage>
        <taxon>Bacteria</taxon>
        <taxon>Bacillati</taxon>
        <taxon>Actinomycetota</taxon>
        <taxon>Actinomycetes</taxon>
        <taxon>Mycobacteriales</taxon>
        <taxon>Mycobacteriaceae</taxon>
        <taxon>Mycobacterium</taxon>
        <taxon>Mycobacterium ulcerans group</taxon>
    </lineage>
</organism>
<dbReference type="Proteomes" id="UP000020681">
    <property type="component" value="Unassembled WGS sequence"/>
</dbReference>
<sequence length="55" mass="5840">MEAMNSITASRTGRVPTHTLQYRAAAQWFANHGASMVLKRNSFAGAGCSQTALIG</sequence>
<evidence type="ECO:0000313" key="2">
    <source>
        <dbReference type="Proteomes" id="UP000020681"/>
    </source>
</evidence>
<gene>
    <name evidence="1" type="ORF">I551_9167</name>
</gene>
<proteinExistence type="predicted"/>
<protein>
    <submittedName>
        <fullName evidence="1">Uncharacterized protein</fullName>
    </submittedName>
</protein>
<evidence type="ECO:0000313" key="1">
    <source>
        <dbReference type="EMBL" id="EUA93622.1"/>
    </source>
</evidence>
<keyword evidence="2" id="KW-1185">Reference proteome</keyword>